<protein>
    <submittedName>
        <fullName evidence="1">Uncharacterized protein</fullName>
    </submittedName>
</protein>
<dbReference type="AlphaFoldDB" id="A0A9K3KHC5"/>
<gene>
    <name evidence="1" type="ORF">IV203_021648</name>
</gene>
<name>A0A9K3KHC5_9STRA</name>
<keyword evidence="2" id="KW-1185">Reference proteome</keyword>
<dbReference type="EMBL" id="JAGRRH010000023">
    <property type="protein sequence ID" value="KAG7343640.1"/>
    <property type="molecule type" value="Genomic_DNA"/>
</dbReference>
<reference evidence="1" key="2">
    <citation type="submission" date="2021-04" db="EMBL/GenBank/DDBJ databases">
        <authorList>
            <person name="Podell S."/>
        </authorList>
    </citation>
    <scope>NUCLEOTIDE SEQUENCE</scope>
    <source>
        <strain evidence="1">Hildebrandi</strain>
    </source>
</reference>
<accession>A0A9K3KHC5</accession>
<reference evidence="1" key="1">
    <citation type="journal article" date="2021" name="Sci. Rep.">
        <title>Diploid genomic architecture of Nitzschia inconspicua, an elite biomass production diatom.</title>
        <authorList>
            <person name="Oliver A."/>
            <person name="Podell S."/>
            <person name="Pinowska A."/>
            <person name="Traller J.C."/>
            <person name="Smith S.R."/>
            <person name="McClure R."/>
            <person name="Beliaev A."/>
            <person name="Bohutskyi P."/>
            <person name="Hill E.A."/>
            <person name="Rabines A."/>
            <person name="Zheng H."/>
            <person name="Allen L.Z."/>
            <person name="Kuo A."/>
            <person name="Grigoriev I.V."/>
            <person name="Allen A.E."/>
            <person name="Hazlebeck D."/>
            <person name="Allen E.E."/>
        </authorList>
    </citation>
    <scope>NUCLEOTIDE SEQUENCE</scope>
    <source>
        <strain evidence="1">Hildebrandi</strain>
    </source>
</reference>
<comment type="caution">
    <text evidence="1">The sequence shown here is derived from an EMBL/GenBank/DDBJ whole genome shotgun (WGS) entry which is preliminary data.</text>
</comment>
<organism evidence="1 2">
    <name type="scientific">Nitzschia inconspicua</name>
    <dbReference type="NCBI Taxonomy" id="303405"/>
    <lineage>
        <taxon>Eukaryota</taxon>
        <taxon>Sar</taxon>
        <taxon>Stramenopiles</taxon>
        <taxon>Ochrophyta</taxon>
        <taxon>Bacillariophyta</taxon>
        <taxon>Bacillariophyceae</taxon>
        <taxon>Bacillariophycidae</taxon>
        <taxon>Bacillariales</taxon>
        <taxon>Bacillariaceae</taxon>
        <taxon>Nitzschia</taxon>
    </lineage>
</organism>
<evidence type="ECO:0000313" key="2">
    <source>
        <dbReference type="Proteomes" id="UP000693970"/>
    </source>
</evidence>
<sequence>MDSEFLSSYPSLFLPTIDFQTLPHGDSTAIACRMQEKGTDQSSVRSVAVLSFNPIVLVRFVPNLDDITSHEQEDLWYSNADYKYIRRREQSLMKQISKQVKSERHRQQIIAQRVWGIQTSQERAARCKIIRKTQLFVLGEQKRCKTKNPDQLAQLYSERSRECAQRARERGMDVETFLRDLDLASVETNKSRNHCDGEMCVEEVSPAMKNQRWSADSSSSTSHVSLPNRGGRFGNVTEMMIINDHQNSPMTVVDVPPHMTLRQRMQRCHAGDNFDEKGLPALYDSQCSPRRKLDFVVSRNLTPLSPIL</sequence>
<proteinExistence type="predicted"/>
<evidence type="ECO:0000313" key="1">
    <source>
        <dbReference type="EMBL" id="KAG7343640.1"/>
    </source>
</evidence>
<dbReference type="Proteomes" id="UP000693970">
    <property type="component" value="Unassembled WGS sequence"/>
</dbReference>